<protein>
    <submittedName>
        <fullName evidence="1">Uncharacterized protein</fullName>
    </submittedName>
</protein>
<dbReference type="InParanoid" id="A0A1B7ME19"/>
<gene>
    <name evidence="1" type="ORF">K503DRAFT_650637</name>
</gene>
<name>A0A1B7ME19_9AGAM</name>
<sequence length="62" mass="6934">HHHVESIHFTTPKGVPFHLALAIVQTTAREYIVLKDNGMYVGCEEDGVVNVWMRVLGCDQNG</sequence>
<accession>A0A1B7ME19</accession>
<dbReference type="Proteomes" id="UP000092154">
    <property type="component" value="Unassembled WGS sequence"/>
</dbReference>
<dbReference type="OrthoDB" id="2368680at2759"/>
<dbReference type="STRING" id="1314800.A0A1B7ME19"/>
<feature type="non-terminal residue" evidence="1">
    <location>
        <position position="62"/>
    </location>
</feature>
<dbReference type="AlphaFoldDB" id="A0A1B7ME19"/>
<keyword evidence="2" id="KW-1185">Reference proteome</keyword>
<feature type="non-terminal residue" evidence="1">
    <location>
        <position position="1"/>
    </location>
</feature>
<dbReference type="EMBL" id="KV449867">
    <property type="protein sequence ID" value="OAX30836.1"/>
    <property type="molecule type" value="Genomic_DNA"/>
</dbReference>
<organism evidence="1 2">
    <name type="scientific">Rhizopogon vinicolor AM-OR11-026</name>
    <dbReference type="NCBI Taxonomy" id="1314800"/>
    <lineage>
        <taxon>Eukaryota</taxon>
        <taxon>Fungi</taxon>
        <taxon>Dikarya</taxon>
        <taxon>Basidiomycota</taxon>
        <taxon>Agaricomycotina</taxon>
        <taxon>Agaricomycetes</taxon>
        <taxon>Agaricomycetidae</taxon>
        <taxon>Boletales</taxon>
        <taxon>Suillineae</taxon>
        <taxon>Rhizopogonaceae</taxon>
        <taxon>Rhizopogon</taxon>
    </lineage>
</organism>
<evidence type="ECO:0000313" key="1">
    <source>
        <dbReference type="EMBL" id="OAX30836.1"/>
    </source>
</evidence>
<proteinExistence type="predicted"/>
<reference evidence="1 2" key="1">
    <citation type="submission" date="2016-06" db="EMBL/GenBank/DDBJ databases">
        <title>Comparative genomics of the ectomycorrhizal sister species Rhizopogon vinicolor and Rhizopogon vesiculosus (Basidiomycota: Boletales) reveals a divergence of the mating type B locus.</title>
        <authorList>
            <consortium name="DOE Joint Genome Institute"/>
            <person name="Mujic A.B."/>
            <person name="Kuo A."/>
            <person name="Tritt A."/>
            <person name="Lipzen A."/>
            <person name="Chen C."/>
            <person name="Johnson J."/>
            <person name="Sharma A."/>
            <person name="Barry K."/>
            <person name="Grigoriev I.V."/>
            <person name="Spatafora J.W."/>
        </authorList>
    </citation>
    <scope>NUCLEOTIDE SEQUENCE [LARGE SCALE GENOMIC DNA]</scope>
    <source>
        <strain evidence="1 2">AM-OR11-026</strain>
    </source>
</reference>
<evidence type="ECO:0000313" key="2">
    <source>
        <dbReference type="Proteomes" id="UP000092154"/>
    </source>
</evidence>